<organism evidence="1 2">
    <name type="scientific">Camelina sativa</name>
    <name type="common">False flax</name>
    <name type="synonym">Myagrum sativum</name>
    <dbReference type="NCBI Taxonomy" id="90675"/>
    <lineage>
        <taxon>Eukaryota</taxon>
        <taxon>Viridiplantae</taxon>
        <taxon>Streptophyta</taxon>
        <taxon>Embryophyta</taxon>
        <taxon>Tracheophyta</taxon>
        <taxon>Spermatophyta</taxon>
        <taxon>Magnoliopsida</taxon>
        <taxon>eudicotyledons</taxon>
        <taxon>Gunneridae</taxon>
        <taxon>Pentapetalae</taxon>
        <taxon>rosids</taxon>
        <taxon>malvids</taxon>
        <taxon>Brassicales</taxon>
        <taxon>Brassicaceae</taxon>
        <taxon>Camelineae</taxon>
        <taxon>Camelina</taxon>
    </lineage>
</organism>
<proteinExistence type="predicted"/>
<dbReference type="Proteomes" id="UP000694864">
    <property type="component" value="Chromosome 17"/>
</dbReference>
<accession>A0ABM1R7F4</accession>
<reference evidence="2" key="2">
    <citation type="submission" date="2025-08" db="UniProtKB">
        <authorList>
            <consortium name="RefSeq"/>
        </authorList>
    </citation>
    <scope>IDENTIFICATION</scope>
    <source>
        <tissue evidence="2">Leaf</tissue>
    </source>
</reference>
<dbReference type="RefSeq" id="XP_019094942.1">
    <property type="nucleotide sequence ID" value="XM_019239397.1"/>
</dbReference>
<gene>
    <name evidence="2" type="primary">LOC104759485</name>
</gene>
<name>A0ABM1R7F4_CAMSA</name>
<evidence type="ECO:0000313" key="2">
    <source>
        <dbReference type="RefSeq" id="XP_019094942.1"/>
    </source>
</evidence>
<keyword evidence="1" id="KW-1185">Reference proteome</keyword>
<evidence type="ECO:0000313" key="1">
    <source>
        <dbReference type="Proteomes" id="UP000694864"/>
    </source>
</evidence>
<reference evidence="1" key="1">
    <citation type="journal article" date="2014" name="Nat. Commun.">
        <title>The emerging biofuel crop Camelina sativa retains a highly undifferentiated hexaploid genome structure.</title>
        <authorList>
            <person name="Kagale S."/>
            <person name="Koh C."/>
            <person name="Nixon J."/>
            <person name="Bollina V."/>
            <person name="Clarke W.E."/>
            <person name="Tuteja R."/>
            <person name="Spillane C."/>
            <person name="Robinson S.J."/>
            <person name="Links M.G."/>
            <person name="Clarke C."/>
            <person name="Higgins E.E."/>
            <person name="Huebert T."/>
            <person name="Sharpe A.G."/>
            <person name="Parkin I.A."/>
        </authorList>
    </citation>
    <scope>NUCLEOTIDE SEQUENCE [LARGE SCALE GENOMIC DNA]</scope>
    <source>
        <strain evidence="1">cv. DH55</strain>
    </source>
</reference>
<protein>
    <submittedName>
        <fullName evidence="2">Uncharacterized protein LOC104759485</fullName>
    </submittedName>
</protein>
<sequence length="142" mass="15753">MFSLRYLVVQKGDSSHDFSTEEALLILYSTTAPPLLLLHQNLDVGVTNRSSASVTRAPTLEIISISLTWIIFLKPPFFLMAKASSILPPAVGVSSSIYSRILGTTLRAASLRNPKYELRSRDQFCGVWRNCIGSWVSFGKMN</sequence>
<dbReference type="GeneID" id="104759485"/>